<dbReference type="RefSeq" id="WP_156129767.1">
    <property type="nucleotide sequence ID" value="NZ_CDOH01000181.1"/>
</dbReference>
<dbReference type="PROSITE" id="PS51257">
    <property type="entry name" value="PROKAR_LIPOPROTEIN"/>
    <property type="match status" value="1"/>
</dbReference>
<evidence type="ECO:0000256" key="1">
    <source>
        <dbReference type="SAM" id="SignalP"/>
    </source>
</evidence>
<accession>A0A0B7I2F7</accession>
<proteinExistence type="predicted"/>
<evidence type="ECO:0000313" key="2">
    <source>
        <dbReference type="EMBL" id="CEN45875.1"/>
    </source>
</evidence>
<gene>
    <name evidence="2" type="ORF">CCAND38_30033</name>
</gene>
<feature type="chain" id="PRO_5009757887" description="Lipoprotein" evidence="1">
    <location>
        <begin position="22"/>
        <end position="246"/>
    </location>
</feature>
<evidence type="ECO:0008006" key="4">
    <source>
        <dbReference type="Google" id="ProtNLM"/>
    </source>
</evidence>
<keyword evidence="1" id="KW-0732">Signal</keyword>
<dbReference type="EMBL" id="CDOI01000140">
    <property type="protein sequence ID" value="CEN45875.1"/>
    <property type="molecule type" value="Genomic_DNA"/>
</dbReference>
<sequence>MKTRFLLILGLSFLLSSCQCTLIKLFNVQRSALKHKKVFVRGDQSFIYIPMNHLGRQQYYDEVKAYLEIKRSEGYTIYYEGMYLSRDTISQQREDTLLLKRRKLMGFHLTPSYSDKNNHSLPKCYKKYVGQTMENTGIIYGTDVNIDMTTEEVIEAYEAKYGEIPLNECDFTTPLNTPYKCEQIKGVHPTNLLYRYSHTFRDEHLENFIKTVKDKKVILIFGRAHWHHGIRSTLIDENFEMIEGKI</sequence>
<reference evidence="2 3" key="1">
    <citation type="submission" date="2015-01" db="EMBL/GenBank/DDBJ databases">
        <authorList>
            <person name="MANFREDI Pablo"/>
        </authorList>
    </citation>
    <scope>NUCLEOTIDE SEQUENCE [LARGE SCALE GENOMIC DNA]</scope>
    <source>
        <strain evidence="2 3">CcD38</strain>
    </source>
</reference>
<dbReference type="Proteomes" id="UP000045051">
    <property type="component" value="Unassembled WGS sequence"/>
</dbReference>
<protein>
    <recommendedName>
        <fullName evidence="4">Lipoprotein</fullName>
    </recommendedName>
</protein>
<evidence type="ECO:0000313" key="3">
    <source>
        <dbReference type="Proteomes" id="UP000045051"/>
    </source>
</evidence>
<feature type="signal peptide" evidence="1">
    <location>
        <begin position="1"/>
        <end position="21"/>
    </location>
</feature>
<keyword evidence="3" id="KW-1185">Reference proteome</keyword>
<organism evidence="2 3">
    <name type="scientific">Capnocytophaga canis</name>
    <dbReference type="NCBI Taxonomy" id="1848903"/>
    <lineage>
        <taxon>Bacteria</taxon>
        <taxon>Pseudomonadati</taxon>
        <taxon>Bacteroidota</taxon>
        <taxon>Flavobacteriia</taxon>
        <taxon>Flavobacteriales</taxon>
        <taxon>Flavobacteriaceae</taxon>
        <taxon>Capnocytophaga</taxon>
    </lineage>
</organism>
<name>A0A0B7I2F7_9FLAO</name>
<dbReference type="AlphaFoldDB" id="A0A0B7I2F7"/>